<dbReference type="GO" id="GO:0016491">
    <property type="term" value="F:oxidoreductase activity"/>
    <property type="evidence" value="ECO:0007669"/>
    <property type="project" value="UniProtKB-KW"/>
</dbReference>
<dbReference type="AlphaFoldDB" id="A0A5C8UYI6"/>
<dbReference type="PROSITE" id="PS00061">
    <property type="entry name" value="ADH_SHORT"/>
    <property type="match status" value="1"/>
</dbReference>
<evidence type="ECO:0000313" key="3">
    <source>
        <dbReference type="EMBL" id="TXN32806.1"/>
    </source>
</evidence>
<evidence type="ECO:0000313" key="4">
    <source>
        <dbReference type="Proteomes" id="UP000321379"/>
    </source>
</evidence>
<comment type="caution">
    <text evidence="3">The sequence shown here is derived from an EMBL/GenBank/DDBJ whole genome shotgun (WGS) entry which is preliminary data.</text>
</comment>
<dbReference type="Proteomes" id="UP000321379">
    <property type="component" value="Unassembled WGS sequence"/>
</dbReference>
<gene>
    <name evidence="3" type="ORF">FVP33_00095</name>
</gene>
<dbReference type="InterPro" id="IPR002347">
    <property type="entry name" value="SDR_fam"/>
</dbReference>
<reference evidence="3 4" key="1">
    <citation type="submission" date="2019-08" db="EMBL/GenBank/DDBJ databases">
        <title>Bacterial whole genome sequence for Glaciihabitans sp. CHu50b-6-2.</title>
        <authorList>
            <person name="Jin L."/>
        </authorList>
    </citation>
    <scope>NUCLEOTIDE SEQUENCE [LARGE SCALE GENOMIC DNA]</scope>
    <source>
        <strain evidence="3 4">CHu50b-6-2</strain>
    </source>
</reference>
<dbReference type="PRINTS" id="PR00080">
    <property type="entry name" value="SDRFAMILY"/>
</dbReference>
<keyword evidence="4" id="KW-1185">Reference proteome</keyword>
<keyword evidence="2" id="KW-0560">Oxidoreductase</keyword>
<comment type="similarity">
    <text evidence="1">Belongs to the short-chain dehydrogenases/reductases (SDR) family.</text>
</comment>
<dbReference type="PANTHER" id="PTHR43943">
    <property type="entry name" value="DEHYDROGENASE/REDUCTASE (SDR FAMILY) MEMBER 4"/>
    <property type="match status" value="1"/>
</dbReference>
<name>A0A5C8UYI6_9MICO</name>
<dbReference type="RefSeq" id="WP_147781608.1">
    <property type="nucleotide sequence ID" value="NZ_VRMG01000001.1"/>
</dbReference>
<dbReference type="FunFam" id="3.40.50.720:FF:000084">
    <property type="entry name" value="Short-chain dehydrogenase reductase"/>
    <property type="match status" value="1"/>
</dbReference>
<organism evidence="3 4">
    <name type="scientific">Lacisediminihabitans profunda</name>
    <dbReference type="NCBI Taxonomy" id="2594790"/>
    <lineage>
        <taxon>Bacteria</taxon>
        <taxon>Bacillati</taxon>
        <taxon>Actinomycetota</taxon>
        <taxon>Actinomycetes</taxon>
        <taxon>Micrococcales</taxon>
        <taxon>Microbacteriaceae</taxon>
        <taxon>Lacisediminihabitans</taxon>
    </lineage>
</organism>
<dbReference type="EMBL" id="VRMG01000001">
    <property type="protein sequence ID" value="TXN32806.1"/>
    <property type="molecule type" value="Genomic_DNA"/>
</dbReference>
<dbReference type="InterPro" id="IPR036291">
    <property type="entry name" value="NAD(P)-bd_dom_sf"/>
</dbReference>
<dbReference type="PANTHER" id="PTHR43943:SF2">
    <property type="entry name" value="DEHYDROGENASE_REDUCTASE 4"/>
    <property type="match status" value="1"/>
</dbReference>
<evidence type="ECO:0000256" key="2">
    <source>
        <dbReference type="ARBA" id="ARBA00023002"/>
    </source>
</evidence>
<dbReference type="Pfam" id="PF13561">
    <property type="entry name" value="adh_short_C2"/>
    <property type="match status" value="1"/>
</dbReference>
<dbReference type="InterPro" id="IPR020904">
    <property type="entry name" value="Sc_DH/Rdtase_CS"/>
</dbReference>
<evidence type="ECO:0000256" key="1">
    <source>
        <dbReference type="ARBA" id="ARBA00006484"/>
    </source>
</evidence>
<proteinExistence type="inferred from homology"/>
<dbReference type="NCBIfam" id="NF005559">
    <property type="entry name" value="PRK07231.1"/>
    <property type="match status" value="1"/>
</dbReference>
<dbReference type="SUPFAM" id="SSF51735">
    <property type="entry name" value="NAD(P)-binding Rossmann-fold domains"/>
    <property type="match status" value="1"/>
</dbReference>
<protein>
    <submittedName>
        <fullName evidence="3">SDR family oxidoreductase</fullName>
    </submittedName>
</protein>
<dbReference type="PRINTS" id="PR00081">
    <property type="entry name" value="GDHRDH"/>
</dbReference>
<accession>A0A5C8UYI6</accession>
<dbReference type="CDD" id="cd05233">
    <property type="entry name" value="SDR_c"/>
    <property type="match status" value="1"/>
</dbReference>
<dbReference type="Gene3D" id="3.40.50.720">
    <property type="entry name" value="NAD(P)-binding Rossmann-like Domain"/>
    <property type="match status" value="1"/>
</dbReference>
<sequence>MTGLARFTGSTALVTGASRGIGFAVAERLVAEGARVVITGRGEDALRSAAERLGPPGTALWLAGRADDAEHRTAVFHLIDARTGGLDHFVSNVGINPHFGPLLDIDPGLLLKILGTNVVSALAWAREAVEHGLGERHGSVVNVASVAGLGATPGIGAYGVSKAALISLTTQLALELAPRIRVNAVAPAVVKTDFARALYEGREAEVAAGYPLGRLGTPADVAGAVAFLLSEDAAWITGQTLVIDGGAMLRPVF</sequence>